<accession>C2KZH4</accession>
<dbReference type="STRING" id="585501.HMPREF6123_1893"/>
<gene>
    <name evidence="1" type="ORF">HMPREF6123_1893</name>
</gene>
<comment type="caution">
    <text evidence="1">The sequence shown here is derived from an EMBL/GenBank/DDBJ whole genome shotgun (WGS) entry which is preliminary data.</text>
</comment>
<sequence>MNIVVCKQNLYGGTDKLLERMIQWLRVYGYHVDVYSTEACLKNKIYDLAIIPSSQFGDLWEMKKSGIEVHHVLVWIMGMGAFRDSYYNPNAEKGIFRYLIRFLKYKASQALRLLYSHRSIVFTDIVGVYNSFLAEPIDYESSLEELLLPIAIEVPEEQSALERKNNSILRIMWVGRVSKDFKEIPLKKVIKDLEHLQVEGKSKIEFTIVGSGDAINSVKEYAEGYSLNIRFVEEVEYNQLGEFIRKNTDLLIAMGTSALDGAKVSCPTVIVTPVREFDRQSVYYRWIYESKGYSLGEFPGLDTATHQVQKDIETIIDEYYNEDNQGKYSRDYAMLFEINHVFTKLVQRSLPEPINAEMWKQIHFFYRMKKVKALIKRFLKKG</sequence>
<proteinExistence type="predicted"/>
<dbReference type="EMBL" id="ACKX01000189">
    <property type="protein sequence ID" value="EEJ50804.1"/>
    <property type="molecule type" value="Genomic_DNA"/>
</dbReference>
<dbReference type="OrthoDB" id="6400003at2"/>
<dbReference type="Proteomes" id="UP000004121">
    <property type="component" value="Unassembled WGS sequence"/>
</dbReference>
<dbReference type="InParanoid" id="C2KZH4"/>
<dbReference type="RefSeq" id="WP_007157039.1">
    <property type="nucleotide sequence ID" value="NZ_GG668534.1"/>
</dbReference>
<dbReference type="eggNOG" id="ENOG5032VER">
    <property type="taxonomic scope" value="Bacteria"/>
</dbReference>
<protein>
    <recommendedName>
        <fullName evidence="3">Glycosyltransferase, group 1 family protein</fullName>
    </recommendedName>
</protein>
<keyword evidence="2" id="KW-1185">Reference proteome</keyword>
<dbReference type="HOGENOM" id="CLU_690522_0_0_9"/>
<evidence type="ECO:0000313" key="1">
    <source>
        <dbReference type="EMBL" id="EEJ50804.1"/>
    </source>
</evidence>
<evidence type="ECO:0008006" key="3">
    <source>
        <dbReference type="Google" id="ProtNLM"/>
    </source>
</evidence>
<organism evidence="1 2">
    <name type="scientific">Oribacterium sinus F0268</name>
    <dbReference type="NCBI Taxonomy" id="585501"/>
    <lineage>
        <taxon>Bacteria</taxon>
        <taxon>Bacillati</taxon>
        <taxon>Bacillota</taxon>
        <taxon>Clostridia</taxon>
        <taxon>Lachnospirales</taxon>
        <taxon>Lachnospiraceae</taxon>
        <taxon>Oribacterium</taxon>
    </lineage>
</organism>
<evidence type="ECO:0000313" key="2">
    <source>
        <dbReference type="Proteomes" id="UP000004121"/>
    </source>
</evidence>
<name>C2KZH4_9FIRM</name>
<dbReference type="AlphaFoldDB" id="C2KZH4"/>
<reference evidence="1 2" key="1">
    <citation type="submission" date="2009-04" db="EMBL/GenBank/DDBJ databases">
        <authorList>
            <person name="Qin X."/>
            <person name="Bachman B."/>
            <person name="Battles P."/>
            <person name="Bell A."/>
            <person name="Bess C."/>
            <person name="Bickham C."/>
            <person name="Chaboub L."/>
            <person name="Chen D."/>
            <person name="Coyle M."/>
            <person name="Deiros D.R."/>
            <person name="Dinh H."/>
            <person name="Forbes L."/>
            <person name="Fowler G."/>
            <person name="Francisco L."/>
            <person name="Fu Q."/>
            <person name="Gubbala S."/>
            <person name="Hale W."/>
            <person name="Han Y."/>
            <person name="Hemphill L."/>
            <person name="Highlander S.K."/>
            <person name="Hirani K."/>
            <person name="Hogues M."/>
            <person name="Jackson L."/>
            <person name="Jakkamsetti A."/>
            <person name="Javaid M."/>
            <person name="Jiang H."/>
            <person name="Korchina V."/>
            <person name="Kovar C."/>
            <person name="Lara F."/>
            <person name="Lee S."/>
            <person name="Mata R."/>
            <person name="Mathew T."/>
            <person name="Moen C."/>
            <person name="Morales K."/>
            <person name="Munidasa M."/>
            <person name="Nazareth L."/>
            <person name="Ngo R."/>
            <person name="Nguyen L."/>
            <person name="Okwuonu G."/>
            <person name="Ongeri F."/>
            <person name="Patil S."/>
            <person name="Petrosino J."/>
            <person name="Pham C."/>
            <person name="Pham P."/>
            <person name="Pu L.-L."/>
            <person name="Puazo M."/>
            <person name="Raj R."/>
            <person name="Reid J."/>
            <person name="Rouhana J."/>
            <person name="Saada N."/>
            <person name="Shang Y."/>
            <person name="Simmons D."/>
            <person name="Thornton R."/>
            <person name="Warren J."/>
            <person name="Weissenberger G."/>
            <person name="Zhang J."/>
            <person name="Zhang L."/>
            <person name="Zhou C."/>
            <person name="Zhu D."/>
            <person name="Muzny D."/>
            <person name="Worley K."/>
            <person name="Gibbs R."/>
        </authorList>
    </citation>
    <scope>NUCLEOTIDE SEQUENCE [LARGE SCALE GENOMIC DNA]</scope>
    <source>
        <strain evidence="1 2">F0268</strain>
    </source>
</reference>